<reference evidence="2 3" key="1">
    <citation type="journal article" date="2018" name="PLoS Genet.">
        <title>Population sequencing reveals clonal diversity and ancestral inbreeding in the grapevine cultivar Chardonnay.</title>
        <authorList>
            <person name="Roach M.J."/>
            <person name="Johnson D.L."/>
            <person name="Bohlmann J."/>
            <person name="van Vuuren H.J."/>
            <person name="Jones S.J."/>
            <person name="Pretorius I.S."/>
            <person name="Schmidt S.A."/>
            <person name="Borneman A.R."/>
        </authorList>
    </citation>
    <scope>NUCLEOTIDE SEQUENCE [LARGE SCALE GENOMIC DNA]</scope>
    <source>
        <strain evidence="3">cv. Chardonnay</strain>
        <tissue evidence="2">Leaf</tissue>
    </source>
</reference>
<organism evidence="2 3">
    <name type="scientific">Vitis vinifera</name>
    <name type="common">Grape</name>
    <dbReference type="NCBI Taxonomy" id="29760"/>
    <lineage>
        <taxon>Eukaryota</taxon>
        <taxon>Viridiplantae</taxon>
        <taxon>Streptophyta</taxon>
        <taxon>Embryophyta</taxon>
        <taxon>Tracheophyta</taxon>
        <taxon>Spermatophyta</taxon>
        <taxon>Magnoliopsida</taxon>
        <taxon>eudicotyledons</taxon>
        <taxon>Gunneridae</taxon>
        <taxon>Pentapetalae</taxon>
        <taxon>rosids</taxon>
        <taxon>Vitales</taxon>
        <taxon>Vitaceae</taxon>
        <taxon>Viteae</taxon>
        <taxon>Vitis</taxon>
    </lineage>
</organism>
<dbReference type="Proteomes" id="UP000288805">
    <property type="component" value="Unassembled WGS sequence"/>
</dbReference>
<dbReference type="AlphaFoldDB" id="A0A438G073"/>
<dbReference type="PANTHER" id="PTHR33088">
    <property type="entry name" value="MUCIN-2"/>
    <property type="match status" value="1"/>
</dbReference>
<dbReference type="EMBL" id="QGNW01000687">
    <property type="protein sequence ID" value="RVW65545.1"/>
    <property type="molecule type" value="Genomic_DNA"/>
</dbReference>
<gene>
    <name evidence="2" type="primary">PELPK1_1</name>
    <name evidence="2" type="ORF">CK203_033124</name>
</gene>
<proteinExistence type="predicted"/>
<comment type="caution">
    <text evidence="2">The sequence shown here is derived from an EMBL/GenBank/DDBJ whole genome shotgun (WGS) entry which is preliminary data.</text>
</comment>
<sequence>MTSNACYYNTFLRLIGAMQIAIMNSLHLYLKCAAHQRALTFGPGLELEFQSSSYRHSLKFELGYILGWAFSSVNLNPPLECYINNALSSIEKQGGRYLMEDGPFCCLVSSFFHRSTRDATASAPSWSRLSEIVGTSTKGKPTDFFRPLQYFLPLFSESREDPNLCLGSLYKKIVGGSEHTQARLPFFTGITCAGHIHSKVHSIDSFRLPQGKLDPVASSLPYLQMILQGFKKEGRILNLLAIQKGKMAHHHDQSILLPLLLITLSLMSCKEVFASRHLLEETTLPKVPELPKPELPPLPTLPTFPKPELPPLPHIPTLPESTLPTLPKPELPTVPHVPALEKPELSPLPKLEVPKLPEVPPLPHLPDLPKPTLPTVPTLPKDIPSLPSPHPTQSLALELPVLSFMSSSHLSFAIVWSRDS</sequence>
<evidence type="ECO:0000256" key="1">
    <source>
        <dbReference type="SAM" id="MobiDB-lite"/>
    </source>
</evidence>
<evidence type="ECO:0000313" key="3">
    <source>
        <dbReference type="Proteomes" id="UP000288805"/>
    </source>
</evidence>
<name>A0A438G073_VITVI</name>
<dbReference type="PANTHER" id="PTHR33088:SF28">
    <property type="entry name" value="PROTEIN PELPK1-RELATED"/>
    <property type="match status" value="1"/>
</dbReference>
<feature type="region of interest" description="Disordered" evidence="1">
    <location>
        <begin position="288"/>
        <end position="308"/>
    </location>
</feature>
<accession>A0A438G073</accession>
<protein>
    <submittedName>
        <fullName evidence="2">Protein PELPK1</fullName>
    </submittedName>
</protein>
<dbReference type="InterPro" id="IPR044659">
    <property type="entry name" value="PELPK1_2"/>
</dbReference>
<evidence type="ECO:0000313" key="2">
    <source>
        <dbReference type="EMBL" id="RVW65545.1"/>
    </source>
</evidence>